<keyword evidence="3 4" id="KW-0378">Hydrolase</keyword>
<protein>
    <recommendedName>
        <fullName evidence="2 4">3-hydroxyisobutyryl-CoA hydrolase</fullName>
        <shortName evidence="4">HIB-CoA hydrolase</shortName>
        <shortName evidence="4">HIBYL-CoA-H</shortName>
        <ecNumber evidence="2 4">3.1.2.4</ecNumber>
    </recommendedName>
    <alternativeName>
        <fullName evidence="4">3-hydroxyisobutyryl-coenzyme A hydrolase</fullName>
    </alternativeName>
</protein>
<dbReference type="InterPro" id="IPR029045">
    <property type="entry name" value="ClpP/crotonase-like_dom_sf"/>
</dbReference>
<accession>A0A383VZ71</accession>
<dbReference type="AlphaFoldDB" id="A0A383VZ71"/>
<name>A0A383VZ71_TETOB</name>
<organism evidence="6 7">
    <name type="scientific">Tetradesmus obliquus</name>
    <name type="common">Green alga</name>
    <name type="synonym">Acutodesmus obliquus</name>
    <dbReference type="NCBI Taxonomy" id="3088"/>
    <lineage>
        <taxon>Eukaryota</taxon>
        <taxon>Viridiplantae</taxon>
        <taxon>Chlorophyta</taxon>
        <taxon>core chlorophytes</taxon>
        <taxon>Chlorophyceae</taxon>
        <taxon>CS clade</taxon>
        <taxon>Sphaeropleales</taxon>
        <taxon>Scenedesmaceae</taxon>
        <taxon>Tetradesmus</taxon>
    </lineage>
</organism>
<dbReference type="SUPFAM" id="SSF52096">
    <property type="entry name" value="ClpP/crotonase"/>
    <property type="match status" value="1"/>
</dbReference>
<dbReference type="InterPro" id="IPR045004">
    <property type="entry name" value="ECH_dom"/>
</dbReference>
<dbReference type="EC" id="3.1.2.4" evidence="2 4"/>
<reference evidence="6 7" key="1">
    <citation type="submission" date="2016-10" db="EMBL/GenBank/DDBJ databases">
        <authorList>
            <person name="Cai Z."/>
        </authorList>
    </citation>
    <scope>NUCLEOTIDE SEQUENCE [LARGE SCALE GENOMIC DNA]</scope>
</reference>
<comment type="pathway">
    <text evidence="4">Amino-acid degradation; L-valine degradation.</text>
</comment>
<dbReference type="STRING" id="3088.A0A383VZ71"/>
<dbReference type="Pfam" id="PF16113">
    <property type="entry name" value="ECH_2"/>
    <property type="match status" value="1"/>
</dbReference>
<evidence type="ECO:0000256" key="1">
    <source>
        <dbReference type="ARBA" id="ARBA00001709"/>
    </source>
</evidence>
<dbReference type="NCBIfam" id="NF004127">
    <property type="entry name" value="PRK05617.1"/>
    <property type="match status" value="1"/>
</dbReference>
<dbReference type="PANTHER" id="PTHR43176">
    <property type="entry name" value="3-HYDROXYISOBUTYRYL-COA HYDROLASE-RELATED"/>
    <property type="match status" value="1"/>
</dbReference>
<dbReference type="Gene3D" id="3.90.226.10">
    <property type="entry name" value="2-enoyl-CoA Hydratase, Chain A, domain 1"/>
    <property type="match status" value="1"/>
</dbReference>
<dbReference type="InterPro" id="IPR032259">
    <property type="entry name" value="HIBYL-CoA-H"/>
</dbReference>
<dbReference type="CDD" id="cd06558">
    <property type="entry name" value="crotonase-like"/>
    <property type="match status" value="1"/>
</dbReference>
<dbReference type="GO" id="GO:0003860">
    <property type="term" value="F:3-hydroxyisobutyryl-CoA hydrolase activity"/>
    <property type="evidence" value="ECO:0007669"/>
    <property type="project" value="UniProtKB-UniRule"/>
</dbReference>
<comment type="catalytic activity">
    <reaction evidence="1 4">
        <text>3-hydroxy-2-methylpropanoyl-CoA + H2O = 3-hydroxy-2-methylpropanoate + CoA + H(+)</text>
        <dbReference type="Rhea" id="RHEA:20888"/>
        <dbReference type="ChEBI" id="CHEBI:11805"/>
        <dbReference type="ChEBI" id="CHEBI:15377"/>
        <dbReference type="ChEBI" id="CHEBI:15378"/>
        <dbReference type="ChEBI" id="CHEBI:57287"/>
        <dbReference type="ChEBI" id="CHEBI:57340"/>
        <dbReference type="EC" id="3.1.2.4"/>
    </reaction>
</comment>
<gene>
    <name evidence="6" type="ORF">BQ4739_LOCUS10729</name>
</gene>
<evidence type="ECO:0000256" key="4">
    <source>
        <dbReference type="RuleBase" id="RU369070"/>
    </source>
</evidence>
<proteinExistence type="inferred from homology"/>
<dbReference type="EMBL" id="FNXT01000992">
    <property type="protein sequence ID" value="SZX70521.1"/>
    <property type="molecule type" value="Genomic_DNA"/>
</dbReference>
<evidence type="ECO:0000313" key="7">
    <source>
        <dbReference type="Proteomes" id="UP000256970"/>
    </source>
</evidence>
<dbReference type="Proteomes" id="UP000256970">
    <property type="component" value="Unassembled WGS sequence"/>
</dbReference>
<evidence type="ECO:0000256" key="2">
    <source>
        <dbReference type="ARBA" id="ARBA00011915"/>
    </source>
</evidence>
<dbReference type="PANTHER" id="PTHR43176:SF3">
    <property type="entry name" value="3-HYDROXYISOBUTYRYL-COA HYDROLASE, MITOCHONDRIAL"/>
    <property type="match status" value="1"/>
</dbReference>
<sequence>MSEPVILAKVEQGVGEITLNRPRALNSLNTEMVTQMYQVYRAWSNPDSGVRAILLTGAGGKAFCAGGDVKTVAQQVMAGQQQAAMAFFQAEYVTDAAISQLALPHISLLDGITMGGGAGVSMHGHFRVATERTLFAMPECAIGLFPDVGMMALLPHLPGELGAYLALTGARLTGIAVKQAGLATHFIPSSHLHQVKQQLQQAGPAASDLAHVNNILTDIEAAAAAEQNARGTAQQQQQQQAADQLFAKLPIINTCFGKASVAQIVAALQTETAELQWCKEALQQLQRGSPLSAAVTLAYYRRSRAASLSAVDCLQLDGVLCGHFTAGDGDFAEGVRARLIDKDDKPCWKHASSEQVPDDLVQQFFRPRSQQDVIALHDALTGPPRLPAAASKL</sequence>
<comment type="similarity">
    <text evidence="4">Belongs to the enoyl-CoA hydratase/isomerase family.</text>
</comment>
<keyword evidence="7" id="KW-1185">Reference proteome</keyword>
<dbReference type="GO" id="GO:0006574">
    <property type="term" value="P:L-valine catabolic process"/>
    <property type="evidence" value="ECO:0007669"/>
    <property type="project" value="UniProtKB-UniRule"/>
</dbReference>
<evidence type="ECO:0000259" key="5">
    <source>
        <dbReference type="Pfam" id="PF16113"/>
    </source>
</evidence>
<feature type="domain" description="Enoyl-CoA hydratase/isomerase" evidence="5">
    <location>
        <begin position="15"/>
        <end position="365"/>
    </location>
</feature>
<evidence type="ECO:0000313" key="6">
    <source>
        <dbReference type="EMBL" id="SZX70521.1"/>
    </source>
</evidence>
<evidence type="ECO:0000256" key="3">
    <source>
        <dbReference type="ARBA" id="ARBA00022801"/>
    </source>
</evidence>
<comment type="function">
    <text evidence="4">Hydrolyzes 3-hydroxyisobutyryl-CoA (HIBYL-CoA), a saline catabolite. Has high activity toward isobutyryl-CoA. Could be an isobutyryl-CoA dehydrogenase that functions in valine catabolism.</text>
</comment>